<organism evidence="1 2">
    <name type="scientific">Caerostris extrusa</name>
    <name type="common">Bark spider</name>
    <name type="synonym">Caerostris bankana</name>
    <dbReference type="NCBI Taxonomy" id="172846"/>
    <lineage>
        <taxon>Eukaryota</taxon>
        <taxon>Metazoa</taxon>
        <taxon>Ecdysozoa</taxon>
        <taxon>Arthropoda</taxon>
        <taxon>Chelicerata</taxon>
        <taxon>Arachnida</taxon>
        <taxon>Araneae</taxon>
        <taxon>Araneomorphae</taxon>
        <taxon>Entelegynae</taxon>
        <taxon>Araneoidea</taxon>
        <taxon>Araneidae</taxon>
        <taxon>Caerostris</taxon>
    </lineage>
</organism>
<sequence length="114" mass="12994">MSISHWTFYINLDNEPEPNMNNPEFEKNISKGPSEGQKTISPLFTKPMFKPTTWNNINKTTKYPPSPSLLAKHTTSKRLLTYRCLIHQEKVNANGISVMASAFVMPKEISPRIT</sequence>
<accession>A0AAV4WY53</accession>
<dbReference type="Proteomes" id="UP001054945">
    <property type="component" value="Unassembled WGS sequence"/>
</dbReference>
<reference evidence="1 2" key="1">
    <citation type="submission" date="2021-06" db="EMBL/GenBank/DDBJ databases">
        <title>Caerostris extrusa draft genome.</title>
        <authorList>
            <person name="Kono N."/>
            <person name="Arakawa K."/>
        </authorList>
    </citation>
    <scope>NUCLEOTIDE SEQUENCE [LARGE SCALE GENOMIC DNA]</scope>
</reference>
<keyword evidence="2" id="KW-1185">Reference proteome</keyword>
<name>A0AAV4WY53_CAEEX</name>
<dbReference type="EMBL" id="BPLR01016983">
    <property type="protein sequence ID" value="GIY87831.1"/>
    <property type="molecule type" value="Genomic_DNA"/>
</dbReference>
<evidence type="ECO:0000313" key="2">
    <source>
        <dbReference type="Proteomes" id="UP001054945"/>
    </source>
</evidence>
<protein>
    <submittedName>
        <fullName evidence="1">Uncharacterized protein</fullName>
    </submittedName>
</protein>
<dbReference type="AlphaFoldDB" id="A0AAV4WY53"/>
<gene>
    <name evidence="1" type="ORF">CEXT_701591</name>
</gene>
<proteinExistence type="predicted"/>
<evidence type="ECO:0000313" key="1">
    <source>
        <dbReference type="EMBL" id="GIY87831.1"/>
    </source>
</evidence>
<comment type="caution">
    <text evidence="1">The sequence shown here is derived from an EMBL/GenBank/DDBJ whole genome shotgun (WGS) entry which is preliminary data.</text>
</comment>